<evidence type="ECO:0000313" key="3">
    <source>
        <dbReference type="Proteomes" id="UP000192251"/>
    </source>
</evidence>
<evidence type="ECO:0000256" key="1">
    <source>
        <dbReference type="SAM" id="SignalP"/>
    </source>
</evidence>
<dbReference type="AlphaFoldDB" id="A0ABC8BM78"/>
<dbReference type="EMBL" id="CP020563">
    <property type="protein sequence ID" value="ARF70983.1"/>
    <property type="molecule type" value="Genomic_DNA"/>
</dbReference>
<keyword evidence="1" id="KW-0732">Signal</keyword>
<evidence type="ECO:0000313" key="2">
    <source>
        <dbReference type="EMBL" id="ARF70983.1"/>
    </source>
</evidence>
<reference evidence="2 3" key="1">
    <citation type="submission" date="2017-04" db="EMBL/GenBank/DDBJ databases">
        <title>The complete genome sequence of Streptomyces albolongus YIM 101047, the producer of novel bafilomycins and novel odoriferous sesquiterpenoids.</title>
        <authorList>
            <person name="Yin M."/>
            <person name="Jiang Y."/>
        </authorList>
    </citation>
    <scope>NUCLEOTIDE SEQUENCE [LARGE SCALE GENOMIC DNA]</scope>
    <source>
        <strain evidence="2 3">YIM 101047</strain>
    </source>
</reference>
<protein>
    <recommendedName>
        <fullName evidence="4">Secreted protein</fullName>
    </recommendedName>
</protein>
<sequence length="186" mass="19989">MSPVPSTRIRVLLLVLLLAVLMPAGSAAQRTDGRRWGTALAADGMQASGTVGSENARVGQVWYFALPVPGNISDEPIGITRAAVEHVPPGIEVLGYGAYDMSDTDGLPLLATEGEPHTPDFARLRNYADRAVEVPAGETSDIFYAVRLKITSPPEGPVRRCRFEYTQDGRAYTQTMDCELLLTVAG</sequence>
<gene>
    <name evidence="2" type="ORF">B7C62_00980</name>
</gene>
<feature type="signal peptide" evidence="1">
    <location>
        <begin position="1"/>
        <end position="27"/>
    </location>
</feature>
<feature type="chain" id="PRO_5044831388" description="Secreted protein" evidence="1">
    <location>
        <begin position="28"/>
        <end position="186"/>
    </location>
</feature>
<name>A0ABC8BM78_9ACTN</name>
<organism evidence="2 3">
    <name type="scientific">Kitasatospora albolonga</name>
    <dbReference type="NCBI Taxonomy" id="68173"/>
    <lineage>
        <taxon>Bacteria</taxon>
        <taxon>Bacillati</taxon>
        <taxon>Actinomycetota</taxon>
        <taxon>Actinomycetes</taxon>
        <taxon>Kitasatosporales</taxon>
        <taxon>Streptomycetaceae</taxon>
        <taxon>Kitasatospora</taxon>
    </lineage>
</organism>
<evidence type="ECO:0008006" key="4">
    <source>
        <dbReference type="Google" id="ProtNLM"/>
    </source>
</evidence>
<dbReference type="KEGG" id="kab:B7C62_00980"/>
<keyword evidence="3" id="KW-1185">Reference proteome</keyword>
<dbReference type="Proteomes" id="UP000192251">
    <property type="component" value="Chromosome"/>
</dbReference>
<accession>A0ABC8BM78</accession>
<proteinExistence type="predicted"/>